<dbReference type="InterPro" id="IPR024607">
    <property type="entry name" value="Sulfatase_CS"/>
</dbReference>
<keyword evidence="6" id="KW-0106">Calcium</keyword>
<keyword evidence="4 8" id="KW-0732">Signal</keyword>
<evidence type="ECO:0000256" key="8">
    <source>
        <dbReference type="SAM" id="SignalP"/>
    </source>
</evidence>
<proteinExistence type="inferred from homology"/>
<dbReference type="OrthoDB" id="9783154at2"/>
<evidence type="ECO:0000256" key="4">
    <source>
        <dbReference type="ARBA" id="ARBA00022729"/>
    </source>
</evidence>
<dbReference type="PANTHER" id="PTHR42693:SF42">
    <property type="entry name" value="ARYLSULFATASE G"/>
    <property type="match status" value="1"/>
</dbReference>
<dbReference type="Gene3D" id="3.40.720.10">
    <property type="entry name" value="Alkaline Phosphatase, subunit A"/>
    <property type="match status" value="1"/>
</dbReference>
<protein>
    <submittedName>
        <fullName evidence="10">Arylsulfatase</fullName>
        <ecNumber evidence="10">3.1.6.1</ecNumber>
    </submittedName>
</protein>
<dbReference type="GO" id="GO:0046872">
    <property type="term" value="F:metal ion binding"/>
    <property type="evidence" value="ECO:0007669"/>
    <property type="project" value="UniProtKB-KW"/>
</dbReference>
<dbReference type="GO" id="GO:0004065">
    <property type="term" value="F:arylsulfatase activity"/>
    <property type="evidence" value="ECO:0007669"/>
    <property type="project" value="UniProtKB-EC"/>
</dbReference>
<dbReference type="InterPro" id="IPR017850">
    <property type="entry name" value="Alkaline_phosphatase_core_sf"/>
</dbReference>
<comment type="cofactor">
    <cofactor evidence="1">
        <name>Ca(2+)</name>
        <dbReference type="ChEBI" id="CHEBI:29108"/>
    </cofactor>
</comment>
<dbReference type="Pfam" id="PF00884">
    <property type="entry name" value="Sulfatase"/>
    <property type="match status" value="1"/>
</dbReference>
<accession>A0A517XU41</accession>
<evidence type="ECO:0000256" key="1">
    <source>
        <dbReference type="ARBA" id="ARBA00001913"/>
    </source>
</evidence>
<feature type="chain" id="PRO_5021802513" evidence="8">
    <location>
        <begin position="22"/>
        <end position="465"/>
    </location>
</feature>
<reference evidence="10 11" key="1">
    <citation type="submission" date="2019-02" db="EMBL/GenBank/DDBJ databases">
        <title>Deep-cultivation of Planctomycetes and their phenomic and genomic characterization uncovers novel biology.</title>
        <authorList>
            <person name="Wiegand S."/>
            <person name="Jogler M."/>
            <person name="Boedeker C."/>
            <person name="Pinto D."/>
            <person name="Vollmers J."/>
            <person name="Rivas-Marin E."/>
            <person name="Kohn T."/>
            <person name="Peeters S.H."/>
            <person name="Heuer A."/>
            <person name="Rast P."/>
            <person name="Oberbeckmann S."/>
            <person name="Bunk B."/>
            <person name="Jeske O."/>
            <person name="Meyerdierks A."/>
            <person name="Storesund J.E."/>
            <person name="Kallscheuer N."/>
            <person name="Luecker S."/>
            <person name="Lage O.M."/>
            <person name="Pohl T."/>
            <person name="Merkel B.J."/>
            <person name="Hornburger P."/>
            <person name="Mueller R.-W."/>
            <person name="Bruemmer F."/>
            <person name="Labrenz M."/>
            <person name="Spormann A.M."/>
            <person name="Op den Camp H."/>
            <person name="Overmann J."/>
            <person name="Amann R."/>
            <person name="Jetten M.S.M."/>
            <person name="Mascher T."/>
            <person name="Medema M.H."/>
            <person name="Devos D.P."/>
            <person name="Kaster A.-K."/>
            <person name="Ovreas L."/>
            <person name="Rohde M."/>
            <person name="Galperin M.Y."/>
            <person name="Jogler C."/>
        </authorList>
    </citation>
    <scope>NUCLEOTIDE SEQUENCE [LARGE SCALE GENOMIC DNA]</scope>
    <source>
        <strain evidence="10 11">ETA_A1</strain>
    </source>
</reference>
<dbReference type="CDD" id="cd16144">
    <property type="entry name" value="ARS_like"/>
    <property type="match status" value="1"/>
</dbReference>
<keyword evidence="5 10" id="KW-0378">Hydrolase</keyword>
<dbReference type="InterPro" id="IPR000917">
    <property type="entry name" value="Sulfatase_N"/>
</dbReference>
<comment type="similarity">
    <text evidence="2">Belongs to the sulfatase family.</text>
</comment>
<evidence type="ECO:0000259" key="9">
    <source>
        <dbReference type="Pfam" id="PF00884"/>
    </source>
</evidence>
<organism evidence="10 11">
    <name type="scientific">Urbifossiella limnaea</name>
    <dbReference type="NCBI Taxonomy" id="2528023"/>
    <lineage>
        <taxon>Bacteria</taxon>
        <taxon>Pseudomonadati</taxon>
        <taxon>Planctomycetota</taxon>
        <taxon>Planctomycetia</taxon>
        <taxon>Gemmatales</taxon>
        <taxon>Gemmataceae</taxon>
        <taxon>Urbifossiella</taxon>
    </lineage>
</organism>
<feature type="region of interest" description="Disordered" evidence="7">
    <location>
        <begin position="440"/>
        <end position="465"/>
    </location>
</feature>
<evidence type="ECO:0000256" key="5">
    <source>
        <dbReference type="ARBA" id="ARBA00022801"/>
    </source>
</evidence>
<dbReference type="InterPro" id="IPR050738">
    <property type="entry name" value="Sulfatase"/>
</dbReference>
<keyword evidence="11" id="KW-1185">Reference proteome</keyword>
<evidence type="ECO:0000256" key="6">
    <source>
        <dbReference type="ARBA" id="ARBA00022837"/>
    </source>
</evidence>
<evidence type="ECO:0000256" key="2">
    <source>
        <dbReference type="ARBA" id="ARBA00008779"/>
    </source>
</evidence>
<evidence type="ECO:0000256" key="3">
    <source>
        <dbReference type="ARBA" id="ARBA00022723"/>
    </source>
</evidence>
<sequence length="465" mass="50238" precursor="true">MTRSLTLAAALTLASATPASAATAAADRLNVVVFLIDDLGWADPGCYGNRFHETPNIDKLAADGVRFTNGYSACTVCSPTRASLLTGQYPARLRVTDWIAGHRRPFAKLRVPDWTMQLPLATHSLAEAFRAAGYVSASVGKWHLGGPGSYPEQHGFDVNIGGTDKGSPPGYFAPERIPTLPPGKAGEFLPDRLAAEAVKFITANKDRPFFVYLPHYAVHTPIGGKPDVIAKYTRKAEAMGVKANPTYAALFEGVDDSVGTVRKALADLKLDGRTIVVFTSDNGGLMPITTNPPFRAGKGSAYEGGVRVPLIVYWPGVTRPGTTSDAPVITCDLYPTLAEACGLRVPAEHPVDGVSFVSHLRGGSPPARDALYWHYPHYHPGGATPYSAARFGDWRLVEFFETGKLELYNLKDDVGERTDLSARDPALTTRLRERLTAWRQSVAAQVPTPNPDYDPARDAPKKKKI</sequence>
<dbReference type="KEGG" id="uli:ETAA1_29960"/>
<dbReference type="Proteomes" id="UP000319576">
    <property type="component" value="Chromosome"/>
</dbReference>
<evidence type="ECO:0000313" key="11">
    <source>
        <dbReference type="Proteomes" id="UP000319576"/>
    </source>
</evidence>
<dbReference type="Gene3D" id="3.30.1120.10">
    <property type="match status" value="1"/>
</dbReference>
<dbReference type="EMBL" id="CP036273">
    <property type="protein sequence ID" value="QDU21033.1"/>
    <property type="molecule type" value="Genomic_DNA"/>
</dbReference>
<dbReference type="RefSeq" id="WP_145239610.1">
    <property type="nucleotide sequence ID" value="NZ_CP036273.1"/>
</dbReference>
<name>A0A517XU41_9BACT</name>
<gene>
    <name evidence="10" type="primary">atsA_10</name>
    <name evidence="10" type="ORF">ETAA1_29960</name>
</gene>
<evidence type="ECO:0000313" key="10">
    <source>
        <dbReference type="EMBL" id="QDU21033.1"/>
    </source>
</evidence>
<feature type="signal peptide" evidence="8">
    <location>
        <begin position="1"/>
        <end position="21"/>
    </location>
</feature>
<feature type="domain" description="Sulfatase N-terminal" evidence="9">
    <location>
        <begin position="30"/>
        <end position="342"/>
    </location>
</feature>
<dbReference type="AlphaFoldDB" id="A0A517XU41"/>
<keyword evidence="3" id="KW-0479">Metal-binding</keyword>
<dbReference type="SUPFAM" id="SSF53649">
    <property type="entry name" value="Alkaline phosphatase-like"/>
    <property type="match status" value="1"/>
</dbReference>
<evidence type="ECO:0000256" key="7">
    <source>
        <dbReference type="SAM" id="MobiDB-lite"/>
    </source>
</evidence>
<dbReference type="EC" id="3.1.6.1" evidence="10"/>
<dbReference type="PANTHER" id="PTHR42693">
    <property type="entry name" value="ARYLSULFATASE FAMILY MEMBER"/>
    <property type="match status" value="1"/>
</dbReference>
<dbReference type="PROSITE" id="PS00149">
    <property type="entry name" value="SULFATASE_2"/>
    <property type="match status" value="1"/>
</dbReference>